<keyword evidence="3" id="KW-0695">RNA-directed DNA polymerase</keyword>
<keyword evidence="4" id="KW-1185">Reference proteome</keyword>
<keyword evidence="3" id="KW-0808">Transferase</keyword>
<evidence type="ECO:0000259" key="2">
    <source>
        <dbReference type="PROSITE" id="PS50878"/>
    </source>
</evidence>
<dbReference type="InterPro" id="IPR000477">
    <property type="entry name" value="RT_dom"/>
</dbReference>
<dbReference type="SUPFAM" id="SSF56672">
    <property type="entry name" value="DNA/RNA polymerases"/>
    <property type="match status" value="1"/>
</dbReference>
<dbReference type="Proteomes" id="UP000199354">
    <property type="component" value="Unassembled WGS sequence"/>
</dbReference>
<dbReference type="GO" id="GO:0003964">
    <property type="term" value="F:RNA-directed DNA polymerase activity"/>
    <property type="evidence" value="ECO:0007669"/>
    <property type="project" value="UniProtKB-KW"/>
</dbReference>
<dbReference type="EMBL" id="FMVF01000035">
    <property type="protein sequence ID" value="SCY99356.1"/>
    <property type="molecule type" value="Genomic_DNA"/>
</dbReference>
<name>A0A1G5KFK3_9FLAO</name>
<protein>
    <submittedName>
        <fullName evidence="3">Reverse transcriptase (RNA-dependent DNA polymerase)</fullName>
    </submittedName>
</protein>
<dbReference type="Pfam" id="PF00078">
    <property type="entry name" value="RVT_1"/>
    <property type="match status" value="1"/>
</dbReference>
<dbReference type="PROSITE" id="PS50878">
    <property type="entry name" value="RT_POL"/>
    <property type="match status" value="1"/>
</dbReference>
<proteinExistence type="inferred from homology"/>
<evidence type="ECO:0000313" key="4">
    <source>
        <dbReference type="Proteomes" id="UP000199354"/>
    </source>
</evidence>
<evidence type="ECO:0000313" key="3">
    <source>
        <dbReference type="EMBL" id="SCY99356.1"/>
    </source>
</evidence>
<accession>A0A1G5KFK3</accession>
<dbReference type="STRING" id="490189.SAMN02927903_03279"/>
<comment type="similarity">
    <text evidence="1">Belongs to the bacterial reverse transcriptase family.</text>
</comment>
<keyword evidence="3" id="KW-0548">Nucleotidyltransferase</keyword>
<gene>
    <name evidence="3" type="ORF">SAMN02927903_03279</name>
</gene>
<dbReference type="RefSeq" id="WP_244503482.1">
    <property type="nucleotide sequence ID" value="NZ_FMVF01000035.1"/>
</dbReference>
<reference evidence="3 4" key="1">
    <citation type="submission" date="2016-10" db="EMBL/GenBank/DDBJ databases">
        <authorList>
            <person name="de Groot N.N."/>
        </authorList>
    </citation>
    <scope>NUCLEOTIDE SEQUENCE [LARGE SCALE GENOMIC DNA]</scope>
    <source>
        <strain evidence="3 4">CGMCC 1.7031</strain>
    </source>
</reference>
<organism evidence="3 4">
    <name type="scientific">Flavobacterium caeni</name>
    <dbReference type="NCBI Taxonomy" id="490189"/>
    <lineage>
        <taxon>Bacteria</taxon>
        <taxon>Pseudomonadati</taxon>
        <taxon>Bacteroidota</taxon>
        <taxon>Flavobacteriia</taxon>
        <taxon>Flavobacteriales</taxon>
        <taxon>Flavobacteriaceae</taxon>
        <taxon>Flavobacterium</taxon>
    </lineage>
</organism>
<dbReference type="InterPro" id="IPR043502">
    <property type="entry name" value="DNA/RNA_pol_sf"/>
</dbReference>
<dbReference type="InterPro" id="IPR051083">
    <property type="entry name" value="GrpII_Intron_Splice-Mob/Def"/>
</dbReference>
<dbReference type="PANTHER" id="PTHR34047">
    <property type="entry name" value="NUCLEAR INTRON MATURASE 1, MITOCHONDRIAL-RELATED"/>
    <property type="match status" value="1"/>
</dbReference>
<dbReference type="AlphaFoldDB" id="A0A1G5KFK3"/>
<sequence>MKQKDWFKDRGYPHFTNRTNIRFRGKVKNYILNSENIAKHSFYPLIYKEIIQRRYKLSKRNGKVSRSHTEVKDDKIVSSKKVRKILYATHLDAHIYSYYTRKLQAEYERYISQNESLSSSITAYRKIPVANKSKFKNNVHFASDVFEEIKKRDDCVVLAFDIENFFPSLDHKLLKRIWTKVLNLKALPPDYYNIYKAVTNFSYVRLEDLKPKPSHFDEKEFAKLKKNGKNSFFSSSRELFDSGITIYKNQKLNGSKEVVGIPQGLPISALLANIYMIPFDESIIKTLYENHKVFYRRYSDDIVIVCDKSDMEDIKLFVDNHIKKINLSISIPKTEITFFEKIDGKLVCYQIVGGVKKLNRPLNYLGFEFYGYQTLLKSKNIAAFYRDMKASIKRKAKRIQAVRERTLTDNPAIFKRKIFRLYSFKGVKPRLIKNRKYRGNYVRYVYKAAEEMNSPEIKRQIRNHWNILQKTIKKYYPKN</sequence>
<evidence type="ECO:0000256" key="1">
    <source>
        <dbReference type="ARBA" id="ARBA00034120"/>
    </source>
</evidence>
<feature type="domain" description="Reverse transcriptase" evidence="2">
    <location>
        <begin position="51"/>
        <end position="369"/>
    </location>
</feature>